<dbReference type="GO" id="GO:0000155">
    <property type="term" value="F:phosphorelay sensor kinase activity"/>
    <property type="evidence" value="ECO:0007669"/>
    <property type="project" value="InterPro"/>
</dbReference>
<dbReference type="InterPro" id="IPR003594">
    <property type="entry name" value="HATPase_dom"/>
</dbReference>
<gene>
    <name evidence="13" type="ORF">BIY22_08640</name>
</gene>
<evidence type="ECO:0000256" key="6">
    <source>
        <dbReference type="ARBA" id="ARBA00022679"/>
    </source>
</evidence>
<dbReference type="Pfam" id="PF02518">
    <property type="entry name" value="HATPase_c"/>
    <property type="match status" value="1"/>
</dbReference>
<dbReference type="RefSeq" id="WP_075709392.1">
    <property type="nucleotide sequence ID" value="NZ_MJMJ01000023.1"/>
</dbReference>
<evidence type="ECO:0000259" key="12">
    <source>
        <dbReference type="PROSITE" id="PS50885"/>
    </source>
</evidence>
<dbReference type="SMART" id="SM00304">
    <property type="entry name" value="HAMP"/>
    <property type="match status" value="1"/>
</dbReference>
<evidence type="ECO:0000256" key="8">
    <source>
        <dbReference type="ARBA" id="ARBA00022777"/>
    </source>
</evidence>
<organism evidence="13 14">
    <name type="scientific">Vibrio panuliri</name>
    <dbReference type="NCBI Taxonomy" id="1381081"/>
    <lineage>
        <taxon>Bacteria</taxon>
        <taxon>Pseudomonadati</taxon>
        <taxon>Pseudomonadota</taxon>
        <taxon>Gammaproteobacteria</taxon>
        <taxon>Vibrionales</taxon>
        <taxon>Vibrionaceae</taxon>
        <taxon>Vibrio</taxon>
    </lineage>
</organism>
<dbReference type="PANTHER" id="PTHR44936:SF10">
    <property type="entry name" value="SENSOR PROTEIN RSTB"/>
    <property type="match status" value="1"/>
</dbReference>
<dbReference type="InterPro" id="IPR003660">
    <property type="entry name" value="HAMP_dom"/>
</dbReference>
<evidence type="ECO:0000256" key="9">
    <source>
        <dbReference type="ARBA" id="ARBA00022840"/>
    </source>
</evidence>
<dbReference type="AlphaFoldDB" id="A0A1Q9HER3"/>
<keyword evidence="10" id="KW-0812">Transmembrane</keyword>
<dbReference type="InterPro" id="IPR005467">
    <property type="entry name" value="His_kinase_dom"/>
</dbReference>
<feature type="transmembrane region" description="Helical" evidence="10">
    <location>
        <begin position="20"/>
        <end position="39"/>
    </location>
</feature>
<dbReference type="EC" id="2.7.13.3" evidence="3"/>
<dbReference type="GO" id="GO:0005886">
    <property type="term" value="C:plasma membrane"/>
    <property type="evidence" value="ECO:0007669"/>
    <property type="project" value="UniProtKB-SubCell"/>
</dbReference>
<keyword evidence="4" id="KW-1003">Cell membrane</keyword>
<dbReference type="PANTHER" id="PTHR44936">
    <property type="entry name" value="SENSOR PROTEIN CREC"/>
    <property type="match status" value="1"/>
</dbReference>
<dbReference type="Gene3D" id="3.30.565.10">
    <property type="entry name" value="Histidine kinase-like ATPase, C-terminal domain"/>
    <property type="match status" value="1"/>
</dbReference>
<dbReference type="GO" id="GO:0005524">
    <property type="term" value="F:ATP binding"/>
    <property type="evidence" value="ECO:0007669"/>
    <property type="project" value="UniProtKB-KW"/>
</dbReference>
<keyword evidence="7" id="KW-0547">Nucleotide-binding</keyword>
<evidence type="ECO:0000256" key="3">
    <source>
        <dbReference type="ARBA" id="ARBA00012438"/>
    </source>
</evidence>
<dbReference type="Gene3D" id="6.10.340.10">
    <property type="match status" value="1"/>
</dbReference>
<dbReference type="CDD" id="cd00082">
    <property type="entry name" value="HisKA"/>
    <property type="match status" value="1"/>
</dbReference>
<dbReference type="InterPro" id="IPR036890">
    <property type="entry name" value="HATPase_C_sf"/>
</dbReference>
<dbReference type="PROSITE" id="PS50885">
    <property type="entry name" value="HAMP"/>
    <property type="match status" value="1"/>
</dbReference>
<dbReference type="InterPro" id="IPR003661">
    <property type="entry name" value="HisK_dim/P_dom"/>
</dbReference>
<dbReference type="SUPFAM" id="SSF158472">
    <property type="entry name" value="HAMP domain-like"/>
    <property type="match status" value="1"/>
</dbReference>
<feature type="domain" description="HAMP" evidence="12">
    <location>
        <begin position="293"/>
        <end position="345"/>
    </location>
</feature>
<dbReference type="Gene3D" id="1.10.287.130">
    <property type="match status" value="1"/>
</dbReference>
<dbReference type="CDD" id="cd06225">
    <property type="entry name" value="HAMP"/>
    <property type="match status" value="1"/>
</dbReference>
<proteinExistence type="predicted"/>
<dbReference type="SMART" id="SM00388">
    <property type="entry name" value="HisKA"/>
    <property type="match status" value="1"/>
</dbReference>
<dbReference type="SUPFAM" id="SSF47384">
    <property type="entry name" value="Homodimeric domain of signal transducing histidine kinase"/>
    <property type="match status" value="1"/>
</dbReference>
<evidence type="ECO:0000313" key="13">
    <source>
        <dbReference type="EMBL" id="OLQ88223.1"/>
    </source>
</evidence>
<evidence type="ECO:0000256" key="2">
    <source>
        <dbReference type="ARBA" id="ARBA00004651"/>
    </source>
</evidence>
<feature type="domain" description="Histidine kinase" evidence="11">
    <location>
        <begin position="362"/>
        <end position="567"/>
    </location>
</feature>
<keyword evidence="6" id="KW-0808">Transferase</keyword>
<feature type="transmembrane region" description="Helical" evidence="10">
    <location>
        <begin position="271"/>
        <end position="292"/>
    </location>
</feature>
<dbReference type="EMBL" id="MJMJ01000023">
    <property type="protein sequence ID" value="OLQ88223.1"/>
    <property type="molecule type" value="Genomic_DNA"/>
</dbReference>
<evidence type="ECO:0000313" key="14">
    <source>
        <dbReference type="Proteomes" id="UP000186313"/>
    </source>
</evidence>
<keyword evidence="10" id="KW-1133">Transmembrane helix</keyword>
<evidence type="ECO:0000256" key="1">
    <source>
        <dbReference type="ARBA" id="ARBA00000085"/>
    </source>
</evidence>
<dbReference type="Pfam" id="PF00672">
    <property type="entry name" value="HAMP"/>
    <property type="match status" value="1"/>
</dbReference>
<dbReference type="InterPro" id="IPR004358">
    <property type="entry name" value="Sig_transdc_His_kin-like_C"/>
</dbReference>
<protein>
    <recommendedName>
        <fullName evidence="3">histidine kinase</fullName>
        <ecNumber evidence="3">2.7.13.3</ecNumber>
    </recommendedName>
</protein>
<dbReference type="Proteomes" id="UP000186313">
    <property type="component" value="Unassembled WGS sequence"/>
</dbReference>
<evidence type="ECO:0000259" key="11">
    <source>
        <dbReference type="PROSITE" id="PS50109"/>
    </source>
</evidence>
<dbReference type="Pfam" id="PF00512">
    <property type="entry name" value="HisKA"/>
    <property type="match status" value="1"/>
</dbReference>
<comment type="subcellular location">
    <subcellularLocation>
        <location evidence="2">Cell membrane</location>
        <topology evidence="2">Multi-pass membrane protein</topology>
    </subcellularLocation>
</comment>
<keyword evidence="10" id="KW-0472">Membrane</keyword>
<dbReference type="OrthoDB" id="1931120at2"/>
<accession>A0A1Q9HER3</accession>
<evidence type="ECO:0000256" key="10">
    <source>
        <dbReference type="SAM" id="Phobius"/>
    </source>
</evidence>
<dbReference type="PRINTS" id="PR00344">
    <property type="entry name" value="BCTRLSENSOR"/>
</dbReference>
<evidence type="ECO:0000256" key="7">
    <source>
        <dbReference type="ARBA" id="ARBA00022741"/>
    </source>
</evidence>
<dbReference type="PROSITE" id="PS50109">
    <property type="entry name" value="HIS_KIN"/>
    <property type="match status" value="1"/>
</dbReference>
<dbReference type="InterPro" id="IPR050980">
    <property type="entry name" value="2C_sensor_his_kinase"/>
</dbReference>
<keyword evidence="8" id="KW-0418">Kinase</keyword>
<name>A0A1Q9HER3_9VIBR</name>
<evidence type="ECO:0000256" key="5">
    <source>
        <dbReference type="ARBA" id="ARBA00022553"/>
    </source>
</evidence>
<dbReference type="SUPFAM" id="SSF55874">
    <property type="entry name" value="ATPase domain of HSP90 chaperone/DNA topoisomerase II/histidine kinase"/>
    <property type="match status" value="1"/>
</dbReference>
<evidence type="ECO:0000256" key="4">
    <source>
        <dbReference type="ARBA" id="ARBA00022475"/>
    </source>
</evidence>
<keyword evidence="5" id="KW-0597">Phosphoprotein</keyword>
<dbReference type="STRING" id="1381081.BIY22_08640"/>
<comment type="catalytic activity">
    <reaction evidence="1">
        <text>ATP + protein L-histidine = ADP + protein N-phospho-L-histidine.</text>
        <dbReference type="EC" id="2.7.13.3"/>
    </reaction>
</comment>
<comment type="caution">
    <text evidence="13">The sequence shown here is derived from an EMBL/GenBank/DDBJ whole genome shotgun (WGS) entry which is preliminary data.</text>
</comment>
<dbReference type="InterPro" id="IPR036097">
    <property type="entry name" value="HisK_dim/P_sf"/>
</dbReference>
<dbReference type="SMART" id="SM00387">
    <property type="entry name" value="HATPase_c"/>
    <property type="match status" value="1"/>
</dbReference>
<sequence length="580" mass="64245">MAYTSRQTIKFWKNSLVRRFFVLSLLVASLPLLITIVVYDRMTAGLVSDMAKERVQQNLVQVKNSIHHFTRQHTHALSAISELPTIAGLFNPTLPSSQFAQTLSLIHFDIDRAEIYGALFFDQNWQLVNALAGQSASGYPYWGAGQFAVTSLPQTSFGEVMLIGPQSAIRGKSAWYLLATPVYLAGQRQQLVGYLAFQLRLASLTQYLSAGGFDETLLCVGEQEPSDCFDALGRSVVMSHQGYEREPLTGDWQLVNNAGHEPLLDREHERILVLLMAGLVLSLVTTFFYFLVKRVRRRVFPLIDAANAVSAGHSVARIPVSGHDEISLLAGAFNRMTSHLDSLMLARGEAERKAVWGEFATGIAHEIRNPLATIKVCVQTLSHQKAEEQELQSLMVGEIERINQLISNLLEYARPPDPQTQRVALKALIRRMSALVTPMAQERGVILVLDDSVETDISVFADENQLQQILMNLLINGLEASKAESSIQLSVIETESTVSLMVSDQGCGMTEQQIASINQPFYTTKTTGTGLGLSVSQRLAEMNQAKLEFYSQPLKGTQAVLRFDRESVCESNCDECDGEK</sequence>
<keyword evidence="9" id="KW-0067">ATP-binding</keyword>
<reference evidence="13 14" key="1">
    <citation type="submission" date="2016-09" db="EMBL/GenBank/DDBJ databases">
        <title>Genomic Taxonomy of the Vibrionaceae.</title>
        <authorList>
            <person name="Gonzalez-Castillo A."/>
            <person name="Gomez-Gil B."/>
            <person name="Enciso-Ibarra K."/>
        </authorList>
    </citation>
    <scope>NUCLEOTIDE SEQUENCE [LARGE SCALE GENOMIC DNA]</scope>
    <source>
        <strain evidence="13 14">CAIM 703</strain>
    </source>
</reference>